<evidence type="ECO:0000256" key="4">
    <source>
        <dbReference type="ARBA" id="ARBA00022771"/>
    </source>
</evidence>
<organism evidence="14 15">
    <name type="scientific">Daphnia magna</name>
    <dbReference type="NCBI Taxonomy" id="35525"/>
    <lineage>
        <taxon>Eukaryota</taxon>
        <taxon>Metazoa</taxon>
        <taxon>Ecdysozoa</taxon>
        <taxon>Arthropoda</taxon>
        <taxon>Crustacea</taxon>
        <taxon>Branchiopoda</taxon>
        <taxon>Diplostraca</taxon>
        <taxon>Cladocera</taxon>
        <taxon>Anomopoda</taxon>
        <taxon>Daphniidae</taxon>
        <taxon>Daphnia</taxon>
    </lineage>
</organism>
<dbReference type="InterPro" id="IPR038508">
    <property type="entry name" value="ArfGAP_dom_sf"/>
</dbReference>
<dbReference type="GO" id="GO:0031267">
    <property type="term" value="F:small GTPase binding"/>
    <property type="evidence" value="ECO:0007669"/>
    <property type="project" value="TreeGrafter"/>
</dbReference>
<dbReference type="InterPro" id="IPR037278">
    <property type="entry name" value="ARFGAP/RecO"/>
</dbReference>
<dbReference type="GO" id="GO:0008270">
    <property type="term" value="F:zinc ion binding"/>
    <property type="evidence" value="ECO:0007669"/>
    <property type="project" value="UniProtKB-KW"/>
</dbReference>
<dbReference type="GO" id="GO:0007420">
    <property type="term" value="P:brain development"/>
    <property type="evidence" value="ECO:0007669"/>
    <property type="project" value="InterPro"/>
</dbReference>
<evidence type="ECO:0000256" key="8">
    <source>
        <dbReference type="PROSITE-ProRule" id="PRU00023"/>
    </source>
</evidence>
<dbReference type="InterPro" id="IPR013724">
    <property type="entry name" value="GIT_SHD"/>
</dbReference>
<keyword evidence="5" id="KW-0862">Zinc</keyword>
<evidence type="ECO:0000313" key="13">
    <source>
        <dbReference type="EMBL" id="JAN12547.1"/>
    </source>
</evidence>
<dbReference type="InterPro" id="IPR002110">
    <property type="entry name" value="Ankyrin_rpt"/>
</dbReference>
<evidence type="ECO:0000256" key="3">
    <source>
        <dbReference type="ARBA" id="ARBA00022737"/>
    </source>
</evidence>
<accession>A0A0P5PSR0</accession>
<dbReference type="Pfam" id="PF01412">
    <property type="entry name" value="ArfGap"/>
    <property type="match status" value="1"/>
</dbReference>
<feature type="repeat" description="ANK" evidence="8">
    <location>
        <begin position="172"/>
        <end position="204"/>
    </location>
</feature>
<evidence type="ECO:0000256" key="7">
    <source>
        <dbReference type="ARBA" id="ARBA00023054"/>
    </source>
</evidence>
<evidence type="ECO:0000313" key="15">
    <source>
        <dbReference type="Proteomes" id="UP000076858"/>
    </source>
</evidence>
<dbReference type="InterPro" id="IPR036770">
    <property type="entry name" value="Ankyrin_rpt-contain_sf"/>
</dbReference>
<evidence type="ECO:0000256" key="10">
    <source>
        <dbReference type="SAM" id="Coils"/>
    </source>
</evidence>
<proteinExistence type="predicted"/>
<dbReference type="GO" id="GO:0098793">
    <property type="term" value="C:presynapse"/>
    <property type="evidence" value="ECO:0007669"/>
    <property type="project" value="GOC"/>
</dbReference>
<dbReference type="PROSITE" id="PS50088">
    <property type="entry name" value="ANK_REPEAT"/>
    <property type="match status" value="1"/>
</dbReference>
<keyword evidence="2" id="KW-0479">Metal-binding</keyword>
<dbReference type="Gene3D" id="1.10.220.150">
    <property type="entry name" value="Arf GTPase activating protein"/>
    <property type="match status" value="1"/>
</dbReference>
<evidence type="ECO:0000256" key="6">
    <source>
        <dbReference type="ARBA" id="ARBA00023043"/>
    </source>
</evidence>
<dbReference type="SMART" id="SM00555">
    <property type="entry name" value="GIT"/>
    <property type="match status" value="2"/>
</dbReference>
<evidence type="ECO:0000256" key="11">
    <source>
        <dbReference type="SAM" id="MobiDB-lite"/>
    </source>
</evidence>
<keyword evidence="4 9" id="KW-0863">Zinc-finger</keyword>
<feature type="region of interest" description="Disordered" evidence="11">
    <location>
        <begin position="528"/>
        <end position="563"/>
    </location>
</feature>
<dbReference type="PRINTS" id="PR00405">
    <property type="entry name" value="REVINTRACTNG"/>
</dbReference>
<dbReference type="Gene3D" id="1.20.5.170">
    <property type="match status" value="1"/>
</dbReference>
<dbReference type="GO" id="GO:0008277">
    <property type="term" value="P:regulation of G protein-coupled receptor signaling pathway"/>
    <property type="evidence" value="ECO:0007669"/>
    <property type="project" value="TreeGrafter"/>
</dbReference>
<dbReference type="GO" id="GO:0016301">
    <property type="term" value="F:kinase activity"/>
    <property type="evidence" value="ECO:0007669"/>
    <property type="project" value="UniProtKB-KW"/>
</dbReference>
<dbReference type="Pfam" id="PF16559">
    <property type="entry name" value="GIT_CC"/>
    <property type="match status" value="1"/>
</dbReference>
<dbReference type="GO" id="GO:0032012">
    <property type="term" value="P:regulation of ARF protein signal transduction"/>
    <property type="evidence" value="ECO:0007669"/>
    <property type="project" value="InterPro"/>
</dbReference>
<dbReference type="Gene3D" id="1.20.120.330">
    <property type="entry name" value="Nucleotidyltransferases domain 2"/>
    <property type="match status" value="1"/>
</dbReference>
<keyword evidence="14" id="KW-0808">Transferase</keyword>
<evidence type="ECO:0000256" key="2">
    <source>
        <dbReference type="ARBA" id="ARBA00022723"/>
    </source>
</evidence>
<feature type="compositionally biased region" description="Low complexity" evidence="11">
    <location>
        <begin position="539"/>
        <end position="551"/>
    </location>
</feature>
<gene>
    <name evidence="14" type="ORF">APZ42_021092</name>
</gene>
<dbReference type="SMART" id="SM00105">
    <property type="entry name" value="ArfGap"/>
    <property type="match status" value="1"/>
</dbReference>
<dbReference type="PROSITE" id="PS50115">
    <property type="entry name" value="ARFGAP"/>
    <property type="match status" value="1"/>
</dbReference>
<dbReference type="InterPro" id="IPR022018">
    <property type="entry name" value="GIT1_C"/>
</dbReference>
<dbReference type="Pfam" id="PF08518">
    <property type="entry name" value="GIT_SHD"/>
    <property type="match status" value="2"/>
</dbReference>
<dbReference type="InterPro" id="IPR032352">
    <property type="entry name" value="GIT1/2_CC"/>
</dbReference>
<dbReference type="InterPro" id="IPR047161">
    <property type="entry name" value="GIT-like"/>
</dbReference>
<dbReference type="SUPFAM" id="SSF48403">
    <property type="entry name" value="Ankyrin repeat"/>
    <property type="match status" value="1"/>
</dbReference>
<dbReference type="SMART" id="SM00248">
    <property type="entry name" value="ANK"/>
    <property type="match status" value="3"/>
</dbReference>
<keyword evidence="14" id="KW-0418">Kinase</keyword>
<reference evidence="13" key="1">
    <citation type="submission" date="2015-10" db="EMBL/GenBank/DDBJ databases">
        <title>EvidentialGene: Evidence-directed Construction of Complete mRNA Transcriptomes without Genomes.</title>
        <authorList>
            <person name="Gilbert D.G."/>
        </authorList>
    </citation>
    <scope>NUCLEOTIDE SEQUENCE</scope>
</reference>
<dbReference type="Proteomes" id="UP000076858">
    <property type="component" value="Unassembled WGS sequence"/>
</dbReference>
<dbReference type="STRING" id="35525.A0A0P5PSR0"/>
<feature type="coiled-coil region" evidence="10">
    <location>
        <begin position="450"/>
        <end position="484"/>
    </location>
</feature>
<dbReference type="EMBL" id="GDIQ01082190">
    <property type="protein sequence ID" value="JAN12547.1"/>
    <property type="molecule type" value="Transcribed_RNA"/>
</dbReference>
<keyword evidence="6 8" id="KW-0040">ANK repeat</keyword>
<dbReference type="GO" id="GO:0036465">
    <property type="term" value="P:synaptic vesicle recycling"/>
    <property type="evidence" value="ECO:0007669"/>
    <property type="project" value="TreeGrafter"/>
</dbReference>
<keyword evidence="3" id="KW-0677">Repeat</keyword>
<evidence type="ECO:0000313" key="14">
    <source>
        <dbReference type="EMBL" id="KZS13738.1"/>
    </source>
</evidence>
<keyword evidence="14" id="KW-0675">Receptor</keyword>
<dbReference type="Pfam" id="PF12205">
    <property type="entry name" value="GIT1_C"/>
    <property type="match status" value="1"/>
</dbReference>
<dbReference type="Gene3D" id="1.25.40.20">
    <property type="entry name" value="Ankyrin repeat-containing domain"/>
    <property type="match status" value="1"/>
</dbReference>
<dbReference type="AlphaFoldDB" id="A0A0P5PSR0"/>
<keyword evidence="1" id="KW-0343">GTPase activation</keyword>
<dbReference type="CDD" id="cd08833">
    <property type="entry name" value="ArfGap_GIT"/>
    <property type="match status" value="1"/>
</dbReference>
<feature type="domain" description="Arf-GAP" evidence="12">
    <location>
        <begin position="14"/>
        <end position="127"/>
    </location>
</feature>
<dbReference type="PANTHER" id="PTHR46097">
    <property type="entry name" value="G PROTEIN-COUPLED RECEPTOR KINASE INTERACTING ARFGAP"/>
    <property type="match status" value="1"/>
</dbReference>
<dbReference type="PROSITE" id="PS50297">
    <property type="entry name" value="ANK_REP_REGION"/>
    <property type="match status" value="1"/>
</dbReference>
<evidence type="ECO:0000259" key="12">
    <source>
        <dbReference type="PROSITE" id="PS50115"/>
    </source>
</evidence>
<dbReference type="GO" id="GO:0005096">
    <property type="term" value="F:GTPase activator activity"/>
    <property type="evidence" value="ECO:0007669"/>
    <property type="project" value="UniProtKB-KW"/>
</dbReference>
<dbReference type="OrthoDB" id="5588096at2759"/>
<protein>
    <submittedName>
        <fullName evidence="13">ARF GTPase-activating protein GIT2</fullName>
    </submittedName>
    <submittedName>
        <fullName evidence="14">G protein-coupled receptor kinase interacting ArfGAP</fullName>
    </submittedName>
</protein>
<dbReference type="InterPro" id="IPR001164">
    <property type="entry name" value="ArfGAP_dom"/>
</dbReference>
<name>A0A0P5PSR0_9CRUS</name>
<dbReference type="SUPFAM" id="SSF57863">
    <property type="entry name" value="ArfGap/RecO-like zinc finger"/>
    <property type="match status" value="1"/>
</dbReference>
<dbReference type="Pfam" id="PF12796">
    <property type="entry name" value="Ank_2"/>
    <property type="match status" value="1"/>
</dbReference>
<evidence type="ECO:0000256" key="1">
    <source>
        <dbReference type="ARBA" id="ARBA00022468"/>
    </source>
</evidence>
<keyword evidence="15" id="KW-1185">Reference proteome</keyword>
<sequence length="670" mass="73972">MSRAYLARSVVDTCADCGAFDPTWASINKGILICDECCSVHRTLGRHVSHIKSLRKGTWIPAQLAMVHALHSNGANSIWEHSLLDPTNSKSVRKKPQAKDPIKPTKADFIRTKHQLLGFVFRGGSKDDKDCGDLQDRDVSKQLHSSVRTANLETSLRLLSAGADPNYLHQEKGTCPLHVAAGAGQASQVELLLIYGADPGGLDSFGKTPADHASEAGYKDIAHRLVESQYELTDRISYYLCERKPDHSSGQHFLIPEMADSIDSNSDVAKAAKRKLQMLPNYLFEEMAMDAYDEVDRRETEQYWLALQGPNLQQMADRGHSVPFLPVNAELSPTRNQARQKLGRLNAREFATLLIDLLSEAKRRQQGGMVFPLKDMQNNIKLDGSDDEPLYDSVASEEEFVLAEQQQILAEQKQANSIKGQQDLNQQKSGVSVEAYIGIKEQLSLSNVRMQELLASNTNMQTQIAQLQNMVQTLVQENNQLKTQPVPAIGGTTVALNGPATSSSKSLEEPITLRGSKIHAARHYSMYEPREGPRSPQRSTPTNSTAASTTASPPPPTTADEVVRRTNIITRRIQEVFRNVQERRQDQIEPCAQRIVEAVQTMTTIVPQGASEEVKSCIHQLTASASRLLAECHEAGTTAPCPPDQAVTQRIIQGAYDVAKATKQLVTLFQ</sequence>
<keyword evidence="7 10" id="KW-0175">Coiled coil</keyword>
<evidence type="ECO:0000256" key="5">
    <source>
        <dbReference type="ARBA" id="ARBA00022833"/>
    </source>
</evidence>
<reference evidence="14 15" key="2">
    <citation type="submission" date="2016-03" db="EMBL/GenBank/DDBJ databases">
        <title>EvidentialGene: Evidence-directed Construction of Genes on Genomes.</title>
        <authorList>
            <person name="Gilbert D.G."/>
            <person name="Choi J.-H."/>
            <person name="Mockaitis K."/>
            <person name="Colbourne J."/>
            <person name="Pfrender M."/>
        </authorList>
    </citation>
    <scope>NUCLEOTIDE SEQUENCE [LARGE SCALE GENOMIC DNA]</scope>
    <source>
        <strain evidence="14 15">Xinb3</strain>
        <tissue evidence="14">Complete organism</tissue>
    </source>
</reference>
<dbReference type="EMBL" id="GDIQ01029923">
    <property type="protein sequence ID" value="JAN64814.1"/>
    <property type="molecule type" value="Transcribed_RNA"/>
</dbReference>
<evidence type="ECO:0000256" key="9">
    <source>
        <dbReference type="PROSITE-ProRule" id="PRU00288"/>
    </source>
</evidence>
<dbReference type="EMBL" id="LRGB01001036">
    <property type="protein sequence ID" value="KZS13738.1"/>
    <property type="molecule type" value="Genomic_DNA"/>
</dbReference>
<dbReference type="PANTHER" id="PTHR46097:SF3">
    <property type="entry name" value="ARF GTPASE-ACTIVATING PROTEIN GIT"/>
    <property type="match status" value="1"/>
</dbReference>